<organism evidence="1 2">
    <name type="scientific">Antrodiella citrinella</name>
    <dbReference type="NCBI Taxonomy" id="2447956"/>
    <lineage>
        <taxon>Eukaryota</taxon>
        <taxon>Fungi</taxon>
        <taxon>Dikarya</taxon>
        <taxon>Basidiomycota</taxon>
        <taxon>Agaricomycotina</taxon>
        <taxon>Agaricomycetes</taxon>
        <taxon>Polyporales</taxon>
        <taxon>Steccherinaceae</taxon>
        <taxon>Antrodiella</taxon>
    </lineage>
</organism>
<dbReference type="PANTHER" id="PTHR31299">
    <property type="entry name" value="ESTERASE, PUTATIVE (AFU_ORTHOLOGUE AFUA_1G05850)-RELATED"/>
    <property type="match status" value="1"/>
</dbReference>
<gene>
    <name evidence="1" type="ORF">EUX98_g2188</name>
</gene>
<comment type="caution">
    <text evidence="1">The sequence shown here is derived from an EMBL/GenBank/DDBJ whole genome shotgun (WGS) entry which is preliminary data.</text>
</comment>
<dbReference type="PANTHER" id="PTHR31299:SF0">
    <property type="entry name" value="ESTERASE, PUTATIVE (AFU_ORTHOLOGUE AFUA_1G05850)-RELATED"/>
    <property type="match status" value="1"/>
</dbReference>
<accession>A0A4S4N7Y5</accession>
<evidence type="ECO:0000313" key="1">
    <source>
        <dbReference type="EMBL" id="THH32010.1"/>
    </source>
</evidence>
<dbReference type="AlphaFoldDB" id="A0A4S4N7Y5"/>
<dbReference type="Proteomes" id="UP000308730">
    <property type="component" value="Unassembled WGS sequence"/>
</dbReference>
<reference evidence="1 2" key="1">
    <citation type="submission" date="2019-02" db="EMBL/GenBank/DDBJ databases">
        <title>Genome sequencing of the rare red list fungi Antrodiella citrinella (Flaviporus citrinellus).</title>
        <authorList>
            <person name="Buettner E."/>
            <person name="Kellner H."/>
        </authorList>
    </citation>
    <scope>NUCLEOTIDE SEQUENCE [LARGE SCALE GENOMIC DNA]</scope>
    <source>
        <strain evidence="1 2">DSM 108506</strain>
    </source>
</reference>
<dbReference type="Pfam" id="PF05139">
    <property type="entry name" value="Erythro_esteras"/>
    <property type="match status" value="1"/>
</dbReference>
<dbReference type="OrthoDB" id="413649at2759"/>
<dbReference type="InterPro" id="IPR052036">
    <property type="entry name" value="Hydrolase/PRTase-associated"/>
</dbReference>
<dbReference type="SUPFAM" id="SSF159501">
    <property type="entry name" value="EreA/ChaN-like"/>
    <property type="match status" value="1"/>
</dbReference>
<evidence type="ECO:0000313" key="2">
    <source>
        <dbReference type="Proteomes" id="UP000308730"/>
    </source>
</evidence>
<keyword evidence="2" id="KW-1185">Reference proteome</keyword>
<proteinExistence type="predicted"/>
<dbReference type="EMBL" id="SGPM01000032">
    <property type="protein sequence ID" value="THH32010.1"/>
    <property type="molecule type" value="Genomic_DNA"/>
</dbReference>
<dbReference type="Gene3D" id="3.40.1660.10">
    <property type="entry name" value="EreA-like (biosynthetic domain)"/>
    <property type="match status" value="1"/>
</dbReference>
<sequence>MSAGGGNGHPAEEQFIAEMNALLVRDAEEYYRTLMQEDTISWNIRDDHFARTIVDIVRHFGSMVPNDATQKDAKVVIWAHNSHTGDARATDMGKIRGEINLGQRCRELFQTDNVFNIGFLTNRGTVTAAYEWDEAPHLMNLNNPIAQSIEKLFDETTEGDGFVITHKIIDVPDGSTKKVEIDRKLAEFLNRPRLQRFIGVIYRTVTEIPSHYTRCKVADQYDAVVHIKVTRGVRPLDPEVAVASVHKETLKGDMSAMYPFGE</sequence>
<name>A0A4S4N7Y5_9APHY</name>
<dbReference type="GO" id="GO:0046677">
    <property type="term" value="P:response to antibiotic"/>
    <property type="evidence" value="ECO:0007669"/>
    <property type="project" value="InterPro"/>
</dbReference>
<protein>
    <submittedName>
        <fullName evidence="1">Uncharacterized protein</fullName>
    </submittedName>
</protein>
<dbReference type="InterPro" id="IPR007815">
    <property type="entry name" value="Emycin_Estase"/>
</dbReference>
<dbReference type="CDD" id="cd14728">
    <property type="entry name" value="Ere-like"/>
    <property type="match status" value="1"/>
</dbReference>